<sequence>MFNHSITLYSIKIQSTSIHQILNQSITLQVIQSILQLSNLQSSGQHSINIQSYIQRSVNF</sequence>
<organism evidence="1 2">
    <name type="scientific">Dendrobium nobile</name>
    <name type="common">Orchid</name>
    <dbReference type="NCBI Taxonomy" id="94219"/>
    <lineage>
        <taxon>Eukaryota</taxon>
        <taxon>Viridiplantae</taxon>
        <taxon>Streptophyta</taxon>
        <taxon>Embryophyta</taxon>
        <taxon>Tracheophyta</taxon>
        <taxon>Spermatophyta</taxon>
        <taxon>Magnoliopsida</taxon>
        <taxon>Liliopsida</taxon>
        <taxon>Asparagales</taxon>
        <taxon>Orchidaceae</taxon>
        <taxon>Epidendroideae</taxon>
        <taxon>Malaxideae</taxon>
        <taxon>Dendrobiinae</taxon>
        <taxon>Dendrobium</taxon>
    </lineage>
</organism>
<evidence type="ECO:0000313" key="2">
    <source>
        <dbReference type="Proteomes" id="UP000829196"/>
    </source>
</evidence>
<dbReference type="Proteomes" id="UP000829196">
    <property type="component" value="Unassembled WGS sequence"/>
</dbReference>
<comment type="caution">
    <text evidence="1">The sequence shown here is derived from an EMBL/GenBank/DDBJ whole genome shotgun (WGS) entry which is preliminary data.</text>
</comment>
<protein>
    <submittedName>
        <fullName evidence="1">Uncharacterized protein</fullName>
    </submittedName>
</protein>
<dbReference type="AlphaFoldDB" id="A0A8T3C1D9"/>
<accession>A0A8T3C1D9</accession>
<keyword evidence="2" id="KW-1185">Reference proteome</keyword>
<proteinExistence type="predicted"/>
<gene>
    <name evidence="1" type="ORF">KFK09_003897</name>
</gene>
<name>A0A8T3C1D9_DENNO</name>
<evidence type="ECO:0000313" key="1">
    <source>
        <dbReference type="EMBL" id="KAI0524523.1"/>
    </source>
</evidence>
<dbReference type="EMBL" id="JAGYWB010000004">
    <property type="protein sequence ID" value="KAI0524523.1"/>
    <property type="molecule type" value="Genomic_DNA"/>
</dbReference>
<reference evidence="1" key="1">
    <citation type="journal article" date="2022" name="Front. Genet.">
        <title>Chromosome-Scale Assembly of the Dendrobium nobile Genome Provides Insights Into the Molecular Mechanism of the Biosynthesis of the Medicinal Active Ingredient of Dendrobium.</title>
        <authorList>
            <person name="Xu Q."/>
            <person name="Niu S.-C."/>
            <person name="Li K.-L."/>
            <person name="Zheng P.-J."/>
            <person name="Zhang X.-J."/>
            <person name="Jia Y."/>
            <person name="Liu Y."/>
            <person name="Niu Y.-X."/>
            <person name="Yu L.-H."/>
            <person name="Chen D.-F."/>
            <person name="Zhang G.-Q."/>
        </authorList>
    </citation>
    <scope>NUCLEOTIDE SEQUENCE</scope>
    <source>
        <tissue evidence="1">Leaf</tissue>
    </source>
</reference>